<accession>A0A4Z2GRH5</accession>
<comment type="caution">
    <text evidence="1">The sequence shown here is derived from an EMBL/GenBank/DDBJ whole genome shotgun (WGS) entry which is preliminary data.</text>
</comment>
<proteinExistence type="predicted"/>
<gene>
    <name evidence="1" type="ORF">EYF80_033928</name>
</gene>
<dbReference type="AlphaFoldDB" id="A0A4Z2GRH5"/>
<protein>
    <submittedName>
        <fullName evidence="1">Uncharacterized protein</fullName>
    </submittedName>
</protein>
<keyword evidence="2" id="KW-1185">Reference proteome</keyword>
<sequence>MPDRPLSPWRQNISLSVLHSTVHTNRYDVSLCVITVDIAQQRKIRNVLIPHCGDKVCTSTDGERTGRNRKSLQCAAL</sequence>
<name>A0A4Z2GRH5_9TELE</name>
<evidence type="ECO:0000313" key="2">
    <source>
        <dbReference type="Proteomes" id="UP000314294"/>
    </source>
</evidence>
<dbReference type="Proteomes" id="UP000314294">
    <property type="component" value="Unassembled WGS sequence"/>
</dbReference>
<dbReference type="EMBL" id="SRLO01000444">
    <property type="protein sequence ID" value="TNN55850.1"/>
    <property type="molecule type" value="Genomic_DNA"/>
</dbReference>
<reference evidence="1 2" key="1">
    <citation type="submission" date="2019-03" db="EMBL/GenBank/DDBJ databases">
        <title>First draft genome of Liparis tanakae, snailfish: a comprehensive survey of snailfish specific genes.</title>
        <authorList>
            <person name="Kim W."/>
            <person name="Song I."/>
            <person name="Jeong J.-H."/>
            <person name="Kim D."/>
            <person name="Kim S."/>
            <person name="Ryu S."/>
            <person name="Song J.Y."/>
            <person name="Lee S.K."/>
        </authorList>
    </citation>
    <scope>NUCLEOTIDE SEQUENCE [LARGE SCALE GENOMIC DNA]</scope>
    <source>
        <tissue evidence="1">Muscle</tissue>
    </source>
</reference>
<evidence type="ECO:0000313" key="1">
    <source>
        <dbReference type="EMBL" id="TNN55850.1"/>
    </source>
</evidence>
<organism evidence="1 2">
    <name type="scientific">Liparis tanakae</name>
    <name type="common">Tanaka's snailfish</name>
    <dbReference type="NCBI Taxonomy" id="230148"/>
    <lineage>
        <taxon>Eukaryota</taxon>
        <taxon>Metazoa</taxon>
        <taxon>Chordata</taxon>
        <taxon>Craniata</taxon>
        <taxon>Vertebrata</taxon>
        <taxon>Euteleostomi</taxon>
        <taxon>Actinopterygii</taxon>
        <taxon>Neopterygii</taxon>
        <taxon>Teleostei</taxon>
        <taxon>Neoteleostei</taxon>
        <taxon>Acanthomorphata</taxon>
        <taxon>Eupercaria</taxon>
        <taxon>Perciformes</taxon>
        <taxon>Cottioidei</taxon>
        <taxon>Cottales</taxon>
        <taxon>Liparidae</taxon>
        <taxon>Liparis</taxon>
    </lineage>
</organism>